<feature type="compositionally biased region" description="Polar residues" evidence="1">
    <location>
        <begin position="1222"/>
        <end position="1236"/>
    </location>
</feature>
<feature type="compositionally biased region" description="Basic and acidic residues" evidence="1">
    <location>
        <begin position="955"/>
        <end position="965"/>
    </location>
</feature>
<feature type="region of interest" description="Disordered" evidence="1">
    <location>
        <begin position="428"/>
        <end position="481"/>
    </location>
</feature>
<feature type="compositionally biased region" description="Low complexity" evidence="1">
    <location>
        <begin position="1272"/>
        <end position="1287"/>
    </location>
</feature>
<evidence type="ECO:0000256" key="1">
    <source>
        <dbReference type="SAM" id="MobiDB-lite"/>
    </source>
</evidence>
<feature type="compositionally biased region" description="Low complexity" evidence="1">
    <location>
        <begin position="428"/>
        <end position="439"/>
    </location>
</feature>
<dbReference type="EMBL" id="OY731407">
    <property type="protein sequence ID" value="CAJ1976445.1"/>
    <property type="molecule type" value="Genomic_DNA"/>
</dbReference>
<feature type="compositionally biased region" description="Polar residues" evidence="1">
    <location>
        <begin position="297"/>
        <end position="307"/>
    </location>
</feature>
<feature type="region of interest" description="Disordered" evidence="1">
    <location>
        <begin position="273"/>
        <end position="307"/>
    </location>
</feature>
<dbReference type="PANTHER" id="PTHR31008">
    <property type="entry name" value="COP1-INTERACTING PROTEIN-RELATED"/>
    <property type="match status" value="1"/>
</dbReference>
<dbReference type="PANTHER" id="PTHR31008:SF2">
    <property type="entry name" value="COP1-INTERACTING PROTEIN-LIKE PROTEIN"/>
    <property type="match status" value="1"/>
</dbReference>
<feature type="compositionally biased region" description="Polar residues" evidence="1">
    <location>
        <begin position="936"/>
        <end position="951"/>
    </location>
</feature>
<feature type="compositionally biased region" description="Polar residues" evidence="1">
    <location>
        <begin position="872"/>
        <end position="881"/>
    </location>
</feature>
<organism evidence="2 3">
    <name type="scientific">Sphenostylis stenocarpa</name>
    <dbReference type="NCBI Taxonomy" id="92480"/>
    <lineage>
        <taxon>Eukaryota</taxon>
        <taxon>Viridiplantae</taxon>
        <taxon>Streptophyta</taxon>
        <taxon>Embryophyta</taxon>
        <taxon>Tracheophyta</taxon>
        <taxon>Spermatophyta</taxon>
        <taxon>Magnoliopsida</taxon>
        <taxon>eudicotyledons</taxon>
        <taxon>Gunneridae</taxon>
        <taxon>Pentapetalae</taxon>
        <taxon>rosids</taxon>
        <taxon>fabids</taxon>
        <taxon>Fabales</taxon>
        <taxon>Fabaceae</taxon>
        <taxon>Papilionoideae</taxon>
        <taxon>50 kb inversion clade</taxon>
        <taxon>NPAAA clade</taxon>
        <taxon>indigoferoid/millettioid clade</taxon>
        <taxon>Phaseoleae</taxon>
        <taxon>Sphenostylis</taxon>
    </lineage>
</organism>
<proteinExistence type="predicted"/>
<evidence type="ECO:0000313" key="2">
    <source>
        <dbReference type="EMBL" id="CAJ1976445.1"/>
    </source>
</evidence>
<gene>
    <name evidence="2" type="ORF">AYBTSS11_LOCUS28583</name>
</gene>
<feature type="compositionally biased region" description="Basic and acidic residues" evidence="1">
    <location>
        <begin position="1288"/>
        <end position="1297"/>
    </location>
</feature>
<feature type="compositionally biased region" description="Basic and acidic residues" evidence="1">
    <location>
        <begin position="391"/>
        <end position="401"/>
    </location>
</feature>
<dbReference type="Gramene" id="rna-AYBTSS11_LOCUS28583">
    <property type="protein sequence ID" value="CAJ1976445.1"/>
    <property type="gene ID" value="gene-AYBTSS11_LOCUS28583"/>
</dbReference>
<evidence type="ECO:0000313" key="3">
    <source>
        <dbReference type="Proteomes" id="UP001189624"/>
    </source>
</evidence>
<feature type="compositionally biased region" description="Basic and acidic residues" evidence="1">
    <location>
        <begin position="993"/>
        <end position="1008"/>
    </location>
</feature>
<protein>
    <recommendedName>
        <fullName evidence="4">COP1-interacting protein 7</fullName>
    </recommendedName>
</protein>
<feature type="compositionally biased region" description="Basic and acidic residues" evidence="1">
    <location>
        <begin position="908"/>
        <end position="917"/>
    </location>
</feature>
<name>A0AA87BBD7_9FABA</name>
<feature type="compositionally biased region" description="Basic and acidic residues" evidence="1">
    <location>
        <begin position="457"/>
        <end position="481"/>
    </location>
</feature>
<keyword evidence="3" id="KW-1185">Reference proteome</keyword>
<reference evidence="2" key="1">
    <citation type="submission" date="2023-10" db="EMBL/GenBank/DDBJ databases">
        <authorList>
            <person name="Domelevo Entfellner J.-B."/>
        </authorList>
    </citation>
    <scope>NUCLEOTIDE SEQUENCE</scope>
</reference>
<feature type="region of interest" description="Disordered" evidence="1">
    <location>
        <begin position="815"/>
        <end position="965"/>
    </location>
</feature>
<accession>A0AA87BBD7</accession>
<evidence type="ECO:0008006" key="4">
    <source>
        <dbReference type="Google" id="ProtNLM"/>
    </source>
</evidence>
<sequence length="1297" mass="143982">MNASTRLDSAVFQLTPTRTRFVLVITVNGKKEKIASGLLNPFLSHLKAAQNQMDKGGYSIVLEPPEDNSDKSWFTKGTVQRFVRFVSTPEILERVYNIESEILQIEEAIAIQGNSSLGISTVEENQMIHVETTEGRKTQQDNNEEKAIVLYKPDAQPPQANGTTTSEGNSKVHLLKVLETRKSALQKEQGMAFARAVAAGFDVDYIPPLMSFGECFGASRIKDACTKFRDLWRRKHETGQWLEIEAAETMSNRSDFSALNLSGIVLPNTVSASHTELNSESNGKASSDVPPMDRQPSVGNQDNIQGQFPQMFPPWPVHSSPGTVPVFQPYAVQGIPFYQAYPGNSPFMQPNFSPMEDPRIIAGQTNGRRRHSMDSRHSNTESEMTDEVDIERDGAQTGDRRKKDRRSGQKSGRVVIRNINYITRVENSSGSVSYSDSGSETNEDNKESVKTSKRRDSRKESLKKLDSSDTEETEHGKDADGSHWQAFQNCLLRDVDEDRHGIDQDQFDLEKVNDMRRKKHIDVNDPLVFTEREMHQGQGSSSTDMHSISRGLPHIPKKSNDDLLLSARKGQSGDGWSGDDVQSLEANGKRIAYRRAAGDDFIVSKQERELSNAYHSSDMETSLGYSSNKQERKLFHDMNDDSYILDHRSIEVNDAGNVERHAIDVDSEIPIVRQNEEKSSDEINHTSYEPDELSMLPERGAERGSMSYDPAFDYEMQAQAGGTLQNKNKEVVADTKPGSKKLDKEPKSKVTPNNADRRKSGGPIRRGKTSKLNPLDEARARAESLRNYKADLQKMKKEKEEEEIKRLEALKMERQKRIAAKSSSSTTRLSSQQTKKQVPTKLSPSSRKGSKFSDSEPGASSPLQRFPVRTASVGSNDSLIASKSGRLISRSHLDNNKLSRSVSSLPESKLEKDDSTTDTKASMARTRRLSEPKVSTIRQTSSVKPHSTGTISHAKAADGPESKKISAIVSHDKSKTAALPELKIRTAKASDIHQNRTSGKDKMHKLNDSKSFTNSQGTMSKKKEIGTSSNDGDDNHVVEKTVVMHECEIPYAPAIHNSDENFEIPEKQYDNDEVTEKTETASDYAAIRAPVSPLRMDIIDKETSESQPHLQSISTEVKMDNTEKEPSKSSSLYISGETYDAPYARVSSMEDPSTRNSEYGKAAPTSLETAAIGVETVKAHVSNIGNSTLEKIPEAIEKPQVKESSSSKGFRRLLKFGKKSHSSATERSMESDTVSMDGSEADEIGNNGSSNEVHTLKNLISQDETPTASTTQQKSSRSFSLLSPFRSKNSEKKIMMA</sequence>
<feature type="region of interest" description="Disordered" evidence="1">
    <location>
        <begin position="672"/>
        <end position="696"/>
    </location>
</feature>
<feature type="compositionally biased region" description="Basic and acidic residues" evidence="1">
    <location>
        <begin position="674"/>
        <end position="684"/>
    </location>
</feature>
<feature type="region of interest" description="Disordered" evidence="1">
    <location>
        <begin position="717"/>
        <end position="780"/>
    </location>
</feature>
<feature type="compositionally biased region" description="Polar residues" evidence="1">
    <location>
        <begin position="273"/>
        <end position="285"/>
    </location>
</feature>
<feature type="region of interest" description="Disordered" evidence="1">
    <location>
        <begin position="1217"/>
        <end position="1297"/>
    </location>
</feature>
<dbReference type="Proteomes" id="UP001189624">
    <property type="component" value="Chromosome 10"/>
</dbReference>
<feature type="region of interest" description="Disordered" evidence="1">
    <location>
        <begin position="364"/>
        <end position="415"/>
    </location>
</feature>
<feature type="compositionally biased region" description="Low complexity" evidence="1">
    <location>
        <begin position="821"/>
        <end position="837"/>
    </location>
</feature>
<feature type="compositionally biased region" description="Polar residues" evidence="1">
    <location>
        <begin position="1246"/>
        <end position="1271"/>
    </location>
</feature>
<feature type="region of interest" description="Disordered" evidence="1">
    <location>
        <begin position="993"/>
        <end position="1035"/>
    </location>
</feature>
<feature type="compositionally biased region" description="Polar residues" evidence="1">
    <location>
        <begin position="1009"/>
        <end position="1019"/>
    </location>
</feature>